<feature type="non-terminal residue" evidence="2">
    <location>
        <position position="65"/>
    </location>
</feature>
<evidence type="ECO:0000256" key="1">
    <source>
        <dbReference type="SAM" id="MobiDB-lite"/>
    </source>
</evidence>
<sequence length="65" mass="7326">MNVITILCDTLRRDHCGPYHRGRPLSEVQSSQQPDWIVPTPNMDRLAKRGTTFENAWCGSTPCAP</sequence>
<dbReference type="AlphaFoldDB" id="A0ABD5S3F8"/>
<dbReference type="SUPFAM" id="SSF53649">
    <property type="entry name" value="Alkaline phosphatase-like"/>
    <property type="match status" value="1"/>
</dbReference>
<proteinExistence type="predicted"/>
<comment type="caution">
    <text evidence="2">The sequence shown here is derived from an EMBL/GenBank/DDBJ whole genome shotgun (WGS) entry which is preliminary data.</text>
</comment>
<accession>A0ABD5S3F8</accession>
<organism evidence="2 3">
    <name type="scientific">Halobium palmae</name>
    <dbReference type="NCBI Taxonomy" id="1776492"/>
    <lineage>
        <taxon>Archaea</taxon>
        <taxon>Methanobacteriati</taxon>
        <taxon>Methanobacteriota</taxon>
        <taxon>Stenosarchaea group</taxon>
        <taxon>Halobacteria</taxon>
        <taxon>Halobacteriales</taxon>
        <taxon>Haloferacaceae</taxon>
        <taxon>Halobium</taxon>
    </lineage>
</organism>
<feature type="region of interest" description="Disordered" evidence="1">
    <location>
        <begin position="22"/>
        <end position="41"/>
    </location>
</feature>
<gene>
    <name evidence="2" type="ORF">ACFQE1_14460</name>
</gene>
<dbReference type="Proteomes" id="UP001596328">
    <property type="component" value="Unassembled WGS sequence"/>
</dbReference>
<keyword evidence="3" id="KW-1185">Reference proteome</keyword>
<evidence type="ECO:0000313" key="2">
    <source>
        <dbReference type="EMBL" id="MFC6725548.1"/>
    </source>
</evidence>
<reference evidence="2 3" key="1">
    <citation type="journal article" date="2019" name="Int. J. Syst. Evol. Microbiol.">
        <title>The Global Catalogue of Microorganisms (GCM) 10K type strain sequencing project: providing services to taxonomists for standard genome sequencing and annotation.</title>
        <authorList>
            <consortium name="The Broad Institute Genomics Platform"/>
            <consortium name="The Broad Institute Genome Sequencing Center for Infectious Disease"/>
            <person name="Wu L."/>
            <person name="Ma J."/>
        </authorList>
    </citation>
    <scope>NUCLEOTIDE SEQUENCE [LARGE SCALE GENOMIC DNA]</scope>
    <source>
        <strain evidence="2 3">NBRC 111368</strain>
    </source>
</reference>
<dbReference type="InterPro" id="IPR017850">
    <property type="entry name" value="Alkaline_phosphatase_core_sf"/>
</dbReference>
<evidence type="ECO:0000313" key="3">
    <source>
        <dbReference type="Proteomes" id="UP001596328"/>
    </source>
</evidence>
<protein>
    <recommendedName>
        <fullName evidence="4">Sulfatase</fullName>
    </recommendedName>
</protein>
<evidence type="ECO:0008006" key="4">
    <source>
        <dbReference type="Google" id="ProtNLM"/>
    </source>
</evidence>
<dbReference type="Gene3D" id="3.40.720.10">
    <property type="entry name" value="Alkaline Phosphatase, subunit A"/>
    <property type="match status" value="1"/>
</dbReference>
<name>A0ABD5S3F8_9EURY</name>
<dbReference type="EMBL" id="JBHSWU010000578">
    <property type="protein sequence ID" value="MFC6725548.1"/>
    <property type="molecule type" value="Genomic_DNA"/>
</dbReference>